<keyword evidence="2" id="KW-1185">Reference proteome</keyword>
<evidence type="ECO:0000313" key="1">
    <source>
        <dbReference type="EMBL" id="KAJ9130609.1"/>
    </source>
</evidence>
<proteinExistence type="predicted"/>
<sequence>MIILVAASSSVPSSSSPSVPTPSQAADVDLICHTDNPSECYPKVFVPTDEFQTVHDDQDLPPGLHVRLNVWTGQKEAKINVPDEQNAELEDLPVDSSVVVVEPSEDGAQIPAGAPVYEPVGKIKEPPKSEESDSFYQSLDILGKGLDIDQSLEQLEELSHDIYYGLKIAEKYETVKDLLCYAVADSREGQSAVSRAKTAANTLAGALQNNAKALAEVERHWPRLRDVQCAPSEDADDQTWDEGENNLASSTFRLVGVGGRYLAPGIQHPSVVRARVAALKGLLKSDVLRKDFLKKRGMESLLHVLVSMTEPEWEAVRQKTALLVQDIFLDSDLGATLGEWPVDDQHSEGVCARGNMQGPLQECWDYEAKQLAHAHRADKEHWSQELWEKLREARNGVKATERWRDEL</sequence>
<dbReference type="Proteomes" id="UP001174691">
    <property type="component" value="Unassembled WGS sequence"/>
</dbReference>
<evidence type="ECO:0000313" key="2">
    <source>
        <dbReference type="Proteomes" id="UP001174691"/>
    </source>
</evidence>
<dbReference type="InterPro" id="IPR011989">
    <property type="entry name" value="ARM-like"/>
</dbReference>
<dbReference type="Gene3D" id="1.25.10.10">
    <property type="entry name" value="Leucine-rich Repeat Variant"/>
    <property type="match status" value="1"/>
</dbReference>
<protein>
    <submittedName>
        <fullName evidence="1">Nucleotide exchange factor SIL1</fullName>
    </submittedName>
</protein>
<gene>
    <name evidence="1" type="ORF">NKR19_g9821</name>
</gene>
<name>A0AA38R2E3_9PEZI</name>
<accession>A0AA38R2E3</accession>
<reference evidence="1" key="1">
    <citation type="submission" date="2022-07" db="EMBL/GenBank/DDBJ databases">
        <title>Fungi with potential for degradation of polypropylene.</title>
        <authorList>
            <person name="Gostincar C."/>
        </authorList>
    </citation>
    <scope>NUCLEOTIDE SEQUENCE</scope>
    <source>
        <strain evidence="1">EXF-13287</strain>
    </source>
</reference>
<dbReference type="AlphaFoldDB" id="A0AA38R2E3"/>
<organism evidence="1 2">
    <name type="scientific">Coniochaeta hoffmannii</name>
    <dbReference type="NCBI Taxonomy" id="91930"/>
    <lineage>
        <taxon>Eukaryota</taxon>
        <taxon>Fungi</taxon>
        <taxon>Dikarya</taxon>
        <taxon>Ascomycota</taxon>
        <taxon>Pezizomycotina</taxon>
        <taxon>Sordariomycetes</taxon>
        <taxon>Sordariomycetidae</taxon>
        <taxon>Coniochaetales</taxon>
        <taxon>Coniochaetaceae</taxon>
        <taxon>Coniochaeta</taxon>
    </lineage>
</organism>
<dbReference type="EMBL" id="JANBVN010000262">
    <property type="protein sequence ID" value="KAJ9130609.1"/>
    <property type="molecule type" value="Genomic_DNA"/>
</dbReference>
<comment type="caution">
    <text evidence="1">The sequence shown here is derived from an EMBL/GenBank/DDBJ whole genome shotgun (WGS) entry which is preliminary data.</text>
</comment>